<dbReference type="Proteomes" id="UP000284702">
    <property type="component" value="Unassembled WGS sequence"/>
</dbReference>
<dbReference type="SUPFAM" id="SSF81321">
    <property type="entry name" value="Family A G protein-coupled receptor-like"/>
    <property type="match status" value="1"/>
</dbReference>
<dbReference type="InterPro" id="IPR001763">
    <property type="entry name" value="Rhodanese-like_dom"/>
</dbReference>
<dbReference type="SUPFAM" id="SSF52821">
    <property type="entry name" value="Rhodanese/Cell cycle control phosphatase"/>
    <property type="match status" value="1"/>
</dbReference>
<dbReference type="SMART" id="SM00450">
    <property type="entry name" value="RHOD"/>
    <property type="match status" value="1"/>
</dbReference>
<dbReference type="InterPro" id="IPR000300">
    <property type="entry name" value="IPPc"/>
</dbReference>
<dbReference type="InterPro" id="IPR036691">
    <property type="entry name" value="Endo/exonu/phosph_ase_sf"/>
</dbReference>
<evidence type="ECO:0000259" key="3">
    <source>
        <dbReference type="PROSITE" id="PS50206"/>
    </source>
</evidence>
<sequence>MPATDLGLTEREWVEWVDRNVTSMLVVALAVFELMIALAKAPATQFIQFDLHSSSTWVKAGVQPPLQASLCQVQGFLIQVFMLQAVLWNNCMAYNLLRWVVYRDTEEALLGRFWLYFFATFTFSLLWGVGAALPVWTLRSPSPVPLFGFARFFCWLQYPDVSIWGFISFVMLTLAYTVGAMIKIRKVVVDRAKQHCAAPVDADVDAIQRSLFLYVFVFFSLHAPPVLYRVVIYMAEGDESSEGDVAHHCDFDAVNIFGILAQICINLQGFVNALIYGGLIRTPKCHMAHRDDMSEVLSGNVRSIYLEDGGSTASASPTSSDRTSIFASTFNMAEGAVPPPDQLDQWIPKGHDIYVIGVQECIDLRTMRHVMASHLQRINGKTYIEYGREIGRTETLLGYHGFIAITVYVAADDVHAGHFHMHLDATSKSKIKKRHHDGASILTNMHLQSIENEFDCHLMAHHTIFMGDLNYRLTSLDATPDRILHMITDVVNNNLSDNTIKCGEVFSLDRPMDTAGALLSLYRSSVPAAFDIMEEHDRKREGRPTYVLTHTPKAEVAIDDSRSSSTTMHPSDAPPLSTTTTTMSSWRCLMAHDELKQSMDNGDVFAAFEEASIAFPPTYRRVLDRALEVRQVATFDQIADLYTTILSDGRVRVPSYTDRILYHSLPMLQDRFICVQYTSAEYIGTSDHKPVSCVFDVWGVDKQPPPPPPVATALAIKQEPCASIPLPLNTCMAALKVFTVHLVALDLVWGPPLEKLSDDDWTSDDDGSTSGGRDKALSWTSSAAPNLADPRGEGRMIRGHRRLRVRSLFPLPCEDEFAEERKLAEVADHFQPHVGAKTRRRPTWKVSEWKTVADQGLRQSAVLPTTRRKHVALSFVLPSGQSAGQCVISLIDASHRMGRMVDFETHVTLGGRRTVTGTAPMTPKLSRTQSDMSGLGSVQRRRVLTHSSKRALFSSPESALDSDSKRARSLTDESGRRRKPTAFQEAIADSESNSFKENELPPALVPSVMINRSLSSPGPSTPLHAYTPLLPLIKSSKHPDLNVISPSTVEKLLDGTYNDVLHTFHLIDCRFQHEFLGGTLRGARSLALPQHVEAAFFQPQALRASTRTALILFCEFSAERAPKMARHIRNLDRRIHADVYPTLHYPEVYVIDGGYKHCFESVNHDVCLSPAAAYVPMNHPDHVDACKMELSGLRSSWKQLRSTPFSKRHANKWC</sequence>
<dbReference type="AlphaFoldDB" id="A0A425DIF8"/>
<evidence type="ECO:0000256" key="1">
    <source>
        <dbReference type="SAM" id="MobiDB-lite"/>
    </source>
</evidence>
<comment type="caution">
    <text evidence="4">The sequence shown here is derived from an EMBL/GenBank/DDBJ whole genome shotgun (WGS) entry which is preliminary data.</text>
</comment>
<dbReference type="GO" id="GO:0046856">
    <property type="term" value="P:phosphatidylinositol dephosphorylation"/>
    <property type="evidence" value="ECO:0007669"/>
    <property type="project" value="InterPro"/>
</dbReference>
<feature type="transmembrane region" description="Helical" evidence="2">
    <location>
        <begin position="161"/>
        <end position="182"/>
    </location>
</feature>
<dbReference type="SUPFAM" id="SSF56219">
    <property type="entry name" value="DNase I-like"/>
    <property type="match status" value="1"/>
</dbReference>
<feature type="region of interest" description="Disordered" evidence="1">
    <location>
        <begin position="559"/>
        <end position="579"/>
    </location>
</feature>
<dbReference type="Gene3D" id="3.60.10.10">
    <property type="entry name" value="Endonuclease/exonuclease/phosphatase"/>
    <property type="match status" value="1"/>
</dbReference>
<feature type="compositionally biased region" description="Basic and acidic residues" evidence="1">
    <location>
        <begin position="962"/>
        <end position="975"/>
    </location>
</feature>
<dbReference type="GO" id="GO:0004725">
    <property type="term" value="F:protein tyrosine phosphatase activity"/>
    <property type="evidence" value="ECO:0007669"/>
    <property type="project" value="TreeGrafter"/>
</dbReference>
<reference evidence="4" key="1">
    <citation type="submission" date="2018-07" db="EMBL/GenBank/DDBJ databases">
        <title>Annotation of Aphanomyces astaci genome assembly.</title>
        <authorList>
            <person name="Studholme D.J."/>
        </authorList>
    </citation>
    <scope>NUCLEOTIDE SEQUENCE [LARGE SCALE GENOMIC DNA]</scope>
    <source>
        <strain evidence="4">Pc</strain>
    </source>
</reference>
<evidence type="ECO:0000256" key="2">
    <source>
        <dbReference type="SAM" id="Phobius"/>
    </source>
</evidence>
<dbReference type="Gene3D" id="1.20.1070.10">
    <property type="entry name" value="Rhodopsin 7-helix transmembrane proteins"/>
    <property type="match status" value="1"/>
</dbReference>
<feature type="region of interest" description="Disordered" evidence="1">
    <location>
        <begin position="913"/>
        <end position="999"/>
    </location>
</feature>
<dbReference type="Pfam" id="PF22669">
    <property type="entry name" value="Exo_endo_phos2"/>
    <property type="match status" value="2"/>
</dbReference>
<dbReference type="GO" id="GO:0005737">
    <property type="term" value="C:cytoplasm"/>
    <property type="evidence" value="ECO:0007669"/>
    <property type="project" value="TreeGrafter"/>
</dbReference>
<dbReference type="PROSITE" id="PS50206">
    <property type="entry name" value="RHODANESE_3"/>
    <property type="match status" value="1"/>
</dbReference>
<dbReference type="GO" id="GO:0110032">
    <property type="term" value="P:positive regulation of G2/MI transition of meiotic cell cycle"/>
    <property type="evidence" value="ECO:0007669"/>
    <property type="project" value="TreeGrafter"/>
</dbReference>
<keyword evidence="2" id="KW-0472">Membrane</keyword>
<keyword evidence="2" id="KW-1133">Transmembrane helix</keyword>
<feature type="transmembrane region" description="Helical" evidence="2">
    <location>
        <begin position="113"/>
        <end position="136"/>
    </location>
</feature>
<dbReference type="PANTHER" id="PTHR10828">
    <property type="entry name" value="M-PHASE INDUCER PHOSPHATASE DUAL SPECIFICITY PHOSPHATASE CDC25"/>
    <property type="match status" value="1"/>
</dbReference>
<dbReference type="Gene3D" id="3.40.250.10">
    <property type="entry name" value="Rhodanese-like domain"/>
    <property type="match status" value="1"/>
</dbReference>
<dbReference type="GO" id="GO:0005634">
    <property type="term" value="C:nucleus"/>
    <property type="evidence" value="ECO:0007669"/>
    <property type="project" value="TreeGrafter"/>
</dbReference>
<gene>
    <name evidence="4" type="ORF">B5M09_006327</name>
</gene>
<feature type="compositionally biased region" description="Acidic residues" evidence="1">
    <location>
        <begin position="758"/>
        <end position="767"/>
    </location>
</feature>
<dbReference type="PANTHER" id="PTHR10828:SF17">
    <property type="entry name" value="PROTEIN-TYROSINE-PHOSPHATASE"/>
    <property type="match status" value="1"/>
</dbReference>
<evidence type="ECO:0000313" key="5">
    <source>
        <dbReference type="Proteomes" id="UP000284702"/>
    </source>
</evidence>
<feature type="compositionally biased region" description="Basic residues" evidence="1">
    <location>
        <begin position="939"/>
        <end position="949"/>
    </location>
</feature>
<dbReference type="GO" id="GO:0010971">
    <property type="term" value="P:positive regulation of G2/M transition of mitotic cell cycle"/>
    <property type="evidence" value="ECO:0007669"/>
    <property type="project" value="TreeGrafter"/>
</dbReference>
<feature type="domain" description="Rhodanese" evidence="3">
    <location>
        <begin position="1060"/>
        <end position="1163"/>
    </location>
</feature>
<dbReference type="VEuPathDB" id="FungiDB:H257_05869"/>
<dbReference type="SMART" id="SM00128">
    <property type="entry name" value="IPPc"/>
    <property type="match status" value="1"/>
</dbReference>
<name>A0A425DIF8_APHAT</name>
<feature type="transmembrane region" description="Helical" evidence="2">
    <location>
        <begin position="211"/>
        <end position="231"/>
    </location>
</feature>
<dbReference type="InterPro" id="IPR036873">
    <property type="entry name" value="Rhodanese-like_dom_sf"/>
</dbReference>
<dbReference type="GO" id="GO:0000086">
    <property type="term" value="P:G2/M transition of mitotic cell cycle"/>
    <property type="evidence" value="ECO:0007669"/>
    <property type="project" value="TreeGrafter"/>
</dbReference>
<protein>
    <recommendedName>
        <fullName evidence="3">Rhodanese domain-containing protein</fullName>
    </recommendedName>
</protein>
<accession>A0A425DIF8</accession>
<dbReference type="EMBL" id="MZMZ02001559">
    <property type="protein sequence ID" value="RQM29017.1"/>
    <property type="molecule type" value="Genomic_DNA"/>
</dbReference>
<evidence type="ECO:0000313" key="4">
    <source>
        <dbReference type="EMBL" id="RQM29017.1"/>
    </source>
</evidence>
<keyword evidence="2" id="KW-0812">Transmembrane</keyword>
<proteinExistence type="predicted"/>
<dbReference type="VEuPathDB" id="FungiDB:H257_05870"/>
<organism evidence="4 5">
    <name type="scientific">Aphanomyces astaci</name>
    <name type="common">Crayfish plague agent</name>
    <dbReference type="NCBI Taxonomy" id="112090"/>
    <lineage>
        <taxon>Eukaryota</taxon>
        <taxon>Sar</taxon>
        <taxon>Stramenopiles</taxon>
        <taxon>Oomycota</taxon>
        <taxon>Saprolegniomycetes</taxon>
        <taxon>Saprolegniales</taxon>
        <taxon>Verrucalvaceae</taxon>
        <taxon>Aphanomyces</taxon>
    </lineage>
</organism>
<feature type="region of interest" description="Disordered" evidence="1">
    <location>
        <begin position="758"/>
        <end position="795"/>
    </location>
</feature>
<feature type="transmembrane region" description="Helical" evidence="2">
    <location>
        <begin position="20"/>
        <end position="39"/>
    </location>
</feature>
<dbReference type="Pfam" id="PF00581">
    <property type="entry name" value="Rhodanese"/>
    <property type="match status" value="1"/>
</dbReference>
<keyword evidence="5" id="KW-1185">Reference proteome</keyword>